<name>A0A2J7PZY4_9NEOP</name>
<evidence type="ECO:0000256" key="7">
    <source>
        <dbReference type="ARBA" id="ARBA00022933"/>
    </source>
</evidence>
<comment type="similarity">
    <text evidence="3">Belongs to the selenoprotein S family.</text>
</comment>
<dbReference type="Gene3D" id="6.10.250.2950">
    <property type="match status" value="1"/>
</dbReference>
<evidence type="ECO:0000256" key="1">
    <source>
        <dbReference type="ARBA" id="ARBA00004389"/>
    </source>
</evidence>
<dbReference type="GO" id="GO:0036513">
    <property type="term" value="C:Derlin-1 retrotranslocation complex"/>
    <property type="evidence" value="ECO:0007669"/>
    <property type="project" value="TreeGrafter"/>
</dbReference>
<keyword evidence="13" id="KW-1185">Reference proteome</keyword>
<dbReference type="PANTHER" id="PTHR28621">
    <property type="entry name" value="SELENOPROTEIN S"/>
    <property type="match status" value="1"/>
</dbReference>
<dbReference type="Proteomes" id="UP000235965">
    <property type="component" value="Unassembled WGS sequence"/>
</dbReference>
<organism evidence="12 13">
    <name type="scientific">Cryptotermes secundus</name>
    <dbReference type="NCBI Taxonomy" id="105785"/>
    <lineage>
        <taxon>Eukaryota</taxon>
        <taxon>Metazoa</taxon>
        <taxon>Ecdysozoa</taxon>
        <taxon>Arthropoda</taxon>
        <taxon>Hexapoda</taxon>
        <taxon>Insecta</taxon>
        <taxon>Pterygota</taxon>
        <taxon>Neoptera</taxon>
        <taxon>Polyneoptera</taxon>
        <taxon>Dictyoptera</taxon>
        <taxon>Blattodea</taxon>
        <taxon>Blattoidea</taxon>
        <taxon>Termitoidae</taxon>
        <taxon>Kalotermitidae</taxon>
        <taxon>Cryptotermitinae</taxon>
        <taxon>Cryptotermes</taxon>
    </lineage>
</organism>
<evidence type="ECO:0000313" key="12">
    <source>
        <dbReference type="EMBL" id="PNF21903.1"/>
    </source>
</evidence>
<dbReference type="Pfam" id="PF06936">
    <property type="entry name" value="Selenoprotein_S"/>
    <property type="match status" value="1"/>
</dbReference>
<evidence type="ECO:0000256" key="2">
    <source>
        <dbReference type="ARBA" id="ARBA00004496"/>
    </source>
</evidence>
<feature type="compositionally biased region" description="Basic and acidic residues" evidence="10">
    <location>
        <begin position="148"/>
        <end position="160"/>
    </location>
</feature>
<evidence type="ECO:0000313" key="13">
    <source>
        <dbReference type="Proteomes" id="UP000235965"/>
    </source>
</evidence>
<dbReference type="GO" id="GO:0036502">
    <property type="term" value="C:Derlin-1-VIMP complex"/>
    <property type="evidence" value="ECO:0007669"/>
    <property type="project" value="TreeGrafter"/>
</dbReference>
<feature type="compositionally biased region" description="Low complexity" evidence="10">
    <location>
        <begin position="138"/>
        <end position="147"/>
    </location>
</feature>
<evidence type="ECO:0000256" key="6">
    <source>
        <dbReference type="ARBA" id="ARBA00022824"/>
    </source>
</evidence>
<proteinExistence type="inferred from homology"/>
<keyword evidence="7" id="KW-0712">Selenocysteine</keyword>
<evidence type="ECO:0000256" key="4">
    <source>
        <dbReference type="ARBA" id="ARBA00022490"/>
    </source>
</evidence>
<dbReference type="AlphaFoldDB" id="A0A2J7PZY4"/>
<feature type="region of interest" description="Disordered" evidence="10">
    <location>
        <begin position="133"/>
        <end position="188"/>
    </location>
</feature>
<reference evidence="12 13" key="1">
    <citation type="submission" date="2017-12" db="EMBL/GenBank/DDBJ databases">
        <title>Hemimetabolous genomes reveal molecular basis of termite eusociality.</title>
        <authorList>
            <person name="Harrison M.C."/>
            <person name="Jongepier E."/>
            <person name="Robertson H.M."/>
            <person name="Arning N."/>
            <person name="Bitard-Feildel T."/>
            <person name="Chao H."/>
            <person name="Childers C.P."/>
            <person name="Dinh H."/>
            <person name="Doddapaneni H."/>
            <person name="Dugan S."/>
            <person name="Gowin J."/>
            <person name="Greiner C."/>
            <person name="Han Y."/>
            <person name="Hu H."/>
            <person name="Hughes D.S.T."/>
            <person name="Huylmans A.-K."/>
            <person name="Kemena C."/>
            <person name="Kremer L.P.M."/>
            <person name="Lee S.L."/>
            <person name="Lopez-Ezquerra A."/>
            <person name="Mallet L."/>
            <person name="Monroy-Kuhn J.M."/>
            <person name="Moser A."/>
            <person name="Murali S.C."/>
            <person name="Muzny D.M."/>
            <person name="Otani S."/>
            <person name="Piulachs M.-D."/>
            <person name="Poelchau M."/>
            <person name="Qu J."/>
            <person name="Schaub F."/>
            <person name="Wada-Katsumata A."/>
            <person name="Worley K.C."/>
            <person name="Xie Q."/>
            <person name="Ylla G."/>
            <person name="Poulsen M."/>
            <person name="Gibbs R.A."/>
            <person name="Schal C."/>
            <person name="Richards S."/>
            <person name="Belles X."/>
            <person name="Korb J."/>
            <person name="Bornberg-Bauer E."/>
        </authorList>
    </citation>
    <scope>NUCLEOTIDE SEQUENCE [LARGE SCALE GENOMIC DNA]</scope>
    <source>
        <tissue evidence="12">Whole body</tissue>
    </source>
</reference>
<comment type="caution">
    <text evidence="12">The sequence shown here is derived from an EMBL/GenBank/DDBJ whole genome shotgun (WGS) entry which is preliminary data.</text>
</comment>
<keyword evidence="8 11" id="KW-1133">Transmembrane helix</keyword>
<keyword evidence="4" id="KW-0963">Cytoplasm</keyword>
<keyword evidence="6" id="KW-0256">Endoplasmic reticulum</keyword>
<dbReference type="STRING" id="105785.A0A2J7PZY4"/>
<evidence type="ECO:0008006" key="14">
    <source>
        <dbReference type="Google" id="ProtNLM"/>
    </source>
</evidence>
<dbReference type="EMBL" id="NEVH01020329">
    <property type="protein sequence ID" value="PNF21903.1"/>
    <property type="molecule type" value="Genomic_DNA"/>
</dbReference>
<protein>
    <recommendedName>
        <fullName evidence="14">Selenoprotein S</fullName>
    </recommendedName>
</protein>
<evidence type="ECO:0000256" key="5">
    <source>
        <dbReference type="ARBA" id="ARBA00022692"/>
    </source>
</evidence>
<dbReference type="InParanoid" id="A0A2J7PZY4"/>
<evidence type="ECO:0000256" key="9">
    <source>
        <dbReference type="ARBA" id="ARBA00023136"/>
    </source>
</evidence>
<sequence length="188" mass="21824">MDAQINHIHPPTLEERPPEFISSWFYWGRTFIEQNGWILLGAGVLVCYLWVKIQPYIKKWRKQQDERRYAAFCHKNPDLVRSRQEAMDISRQRLQEQHDENAKVYAEKLKEHEAKKKKEYLERQERKRLVEVGHRLSEQTSSSQSNSKEQKSAKSSHRPDYNPLMGAGGSGGYRPPRRTCPGGGCGGG</sequence>
<evidence type="ECO:0000256" key="8">
    <source>
        <dbReference type="ARBA" id="ARBA00022989"/>
    </source>
</evidence>
<dbReference type="OrthoDB" id="75792at2759"/>
<dbReference type="InterPro" id="IPR009703">
    <property type="entry name" value="Selenoprotein_S"/>
</dbReference>
<evidence type="ECO:0000256" key="11">
    <source>
        <dbReference type="SAM" id="Phobius"/>
    </source>
</evidence>
<feature type="transmembrane region" description="Helical" evidence="11">
    <location>
        <begin position="34"/>
        <end position="51"/>
    </location>
</feature>
<dbReference type="GO" id="GO:0030970">
    <property type="term" value="P:retrograde protein transport, ER to cytosol"/>
    <property type="evidence" value="ECO:0007669"/>
    <property type="project" value="TreeGrafter"/>
</dbReference>
<comment type="subcellular location">
    <subcellularLocation>
        <location evidence="2">Cytoplasm</location>
    </subcellularLocation>
    <subcellularLocation>
        <location evidence="1">Endoplasmic reticulum membrane</location>
        <topology evidence="1">Single-pass membrane protein</topology>
    </subcellularLocation>
</comment>
<keyword evidence="5 11" id="KW-0812">Transmembrane</keyword>
<dbReference type="GO" id="GO:0030968">
    <property type="term" value="P:endoplasmic reticulum unfolded protein response"/>
    <property type="evidence" value="ECO:0007669"/>
    <property type="project" value="TreeGrafter"/>
</dbReference>
<evidence type="ECO:0000256" key="3">
    <source>
        <dbReference type="ARBA" id="ARBA00011034"/>
    </source>
</evidence>
<keyword evidence="9 11" id="KW-0472">Membrane</keyword>
<accession>A0A2J7PZY4</accession>
<gene>
    <name evidence="12" type="ORF">B7P43_G03597</name>
</gene>
<dbReference type="PANTHER" id="PTHR28621:SF1">
    <property type="entry name" value="SELENOPROTEIN S"/>
    <property type="match status" value="1"/>
</dbReference>
<evidence type="ECO:0000256" key="10">
    <source>
        <dbReference type="SAM" id="MobiDB-lite"/>
    </source>
</evidence>